<keyword evidence="2" id="KW-0812">Transmembrane</keyword>
<keyword evidence="2" id="KW-0472">Membrane</keyword>
<evidence type="ECO:0000313" key="4">
    <source>
        <dbReference type="Proteomes" id="UP000663828"/>
    </source>
</evidence>
<sequence>MFLHSLRALFILAFAAIIFVPALIIGAIGARNLHVIRDEQRVYTSTTCFVSQISDEQLSYDCNCDGCHPSTCYAEHFSVRYLIFNETLISSMIHIDEIPTLLQVKVNNSYTCFYDRTNVQKVQWLRPNERPAITLLVVGFSIAGVITIGVVISQIWTDSLKDIRDQFQSNVQTQGSFSRLPVIYANSRATEQRIIWPEQPDAQTIGNEGPSIQPTDSSLQNGGSESFQTAQITSDHPSAGVQRAIVQNEEKITMARNKKLMSEQKNFKVIAGLNLD</sequence>
<feature type="region of interest" description="Disordered" evidence="1">
    <location>
        <begin position="200"/>
        <end position="239"/>
    </location>
</feature>
<dbReference type="Proteomes" id="UP000663828">
    <property type="component" value="Unassembled WGS sequence"/>
</dbReference>
<protein>
    <recommendedName>
        <fullName evidence="5">Transmembrane protein</fullName>
    </recommendedName>
</protein>
<organism evidence="3 4">
    <name type="scientific">Adineta ricciae</name>
    <name type="common">Rotifer</name>
    <dbReference type="NCBI Taxonomy" id="249248"/>
    <lineage>
        <taxon>Eukaryota</taxon>
        <taxon>Metazoa</taxon>
        <taxon>Spiralia</taxon>
        <taxon>Gnathifera</taxon>
        <taxon>Rotifera</taxon>
        <taxon>Eurotatoria</taxon>
        <taxon>Bdelloidea</taxon>
        <taxon>Adinetida</taxon>
        <taxon>Adinetidae</taxon>
        <taxon>Adineta</taxon>
    </lineage>
</organism>
<evidence type="ECO:0000256" key="1">
    <source>
        <dbReference type="SAM" id="MobiDB-lite"/>
    </source>
</evidence>
<name>A0A813UM50_ADIRI</name>
<proteinExistence type="predicted"/>
<evidence type="ECO:0000256" key="2">
    <source>
        <dbReference type="SAM" id="Phobius"/>
    </source>
</evidence>
<evidence type="ECO:0008006" key="5">
    <source>
        <dbReference type="Google" id="ProtNLM"/>
    </source>
</evidence>
<keyword evidence="4" id="KW-1185">Reference proteome</keyword>
<feature type="transmembrane region" description="Helical" evidence="2">
    <location>
        <begin position="6"/>
        <end position="30"/>
    </location>
</feature>
<comment type="caution">
    <text evidence="3">The sequence shown here is derived from an EMBL/GenBank/DDBJ whole genome shotgun (WGS) entry which is preliminary data.</text>
</comment>
<dbReference type="AlphaFoldDB" id="A0A813UM50"/>
<dbReference type="EMBL" id="CAJNOR010000179">
    <property type="protein sequence ID" value="CAF0829595.1"/>
    <property type="molecule type" value="Genomic_DNA"/>
</dbReference>
<gene>
    <name evidence="3" type="ORF">XAT740_LOCUS4390</name>
</gene>
<keyword evidence="2" id="KW-1133">Transmembrane helix</keyword>
<accession>A0A813UM50</accession>
<feature type="transmembrane region" description="Helical" evidence="2">
    <location>
        <begin position="133"/>
        <end position="156"/>
    </location>
</feature>
<evidence type="ECO:0000313" key="3">
    <source>
        <dbReference type="EMBL" id="CAF0829595.1"/>
    </source>
</evidence>
<feature type="compositionally biased region" description="Polar residues" evidence="1">
    <location>
        <begin position="201"/>
        <end position="236"/>
    </location>
</feature>
<reference evidence="3" key="1">
    <citation type="submission" date="2021-02" db="EMBL/GenBank/DDBJ databases">
        <authorList>
            <person name="Nowell W R."/>
        </authorList>
    </citation>
    <scope>NUCLEOTIDE SEQUENCE</scope>
</reference>